<evidence type="ECO:0000256" key="1">
    <source>
        <dbReference type="SAM" id="MobiDB-lite"/>
    </source>
</evidence>
<proteinExistence type="predicted"/>
<feature type="region of interest" description="Disordered" evidence="1">
    <location>
        <begin position="205"/>
        <end position="231"/>
    </location>
</feature>
<accession>A0AAU9KAS0</accession>
<organism evidence="2 3">
    <name type="scientific">Blepharisma stoltei</name>
    <dbReference type="NCBI Taxonomy" id="1481888"/>
    <lineage>
        <taxon>Eukaryota</taxon>
        <taxon>Sar</taxon>
        <taxon>Alveolata</taxon>
        <taxon>Ciliophora</taxon>
        <taxon>Postciliodesmatophora</taxon>
        <taxon>Heterotrichea</taxon>
        <taxon>Heterotrichida</taxon>
        <taxon>Blepharismidae</taxon>
        <taxon>Blepharisma</taxon>
    </lineage>
</organism>
<dbReference type="Proteomes" id="UP001162131">
    <property type="component" value="Unassembled WGS sequence"/>
</dbReference>
<evidence type="ECO:0000313" key="2">
    <source>
        <dbReference type="EMBL" id="CAG9334328.1"/>
    </source>
</evidence>
<reference evidence="2" key="1">
    <citation type="submission" date="2021-09" db="EMBL/GenBank/DDBJ databases">
        <authorList>
            <consortium name="AG Swart"/>
            <person name="Singh M."/>
            <person name="Singh A."/>
            <person name="Seah K."/>
            <person name="Emmerich C."/>
        </authorList>
    </citation>
    <scope>NUCLEOTIDE SEQUENCE</scope>
    <source>
        <strain evidence="2">ATCC30299</strain>
    </source>
</reference>
<dbReference type="EMBL" id="CAJZBQ010000058">
    <property type="protein sequence ID" value="CAG9334328.1"/>
    <property type="molecule type" value="Genomic_DNA"/>
</dbReference>
<sequence>MNTKDLEAKCLIDLTLESEKAGEWDQTNFAIEENLESKISSWNGQSPRTPKITHIKDREASTQLHGFSMHIENFKELTPKSRTPTISLSKKIVYEKAPIFPFKIPYKSQTPKPKIEFIKFKISNKDKQAFYFRSPLKWSEKIKTDKTMTRPKSTFRGIDQLLEMINSPKSSTLPFYKPTKSTFMKPSTSTMKKITSPRIQLTASHFQSRKTKSNDPSSRFSNQNNFDISRISKKKRRFSNLNSLNMKVSESLK</sequence>
<evidence type="ECO:0000313" key="3">
    <source>
        <dbReference type="Proteomes" id="UP001162131"/>
    </source>
</evidence>
<protein>
    <recommendedName>
        <fullName evidence="4">TPX2 central domain-containing protein</fullName>
    </recommendedName>
</protein>
<gene>
    <name evidence="2" type="ORF">BSTOLATCC_MIC60947</name>
</gene>
<evidence type="ECO:0008006" key="4">
    <source>
        <dbReference type="Google" id="ProtNLM"/>
    </source>
</evidence>
<dbReference type="AlphaFoldDB" id="A0AAU9KAS0"/>
<name>A0AAU9KAS0_9CILI</name>
<feature type="compositionally biased region" description="Polar residues" evidence="1">
    <location>
        <begin position="214"/>
        <end position="227"/>
    </location>
</feature>
<keyword evidence="3" id="KW-1185">Reference proteome</keyword>
<comment type="caution">
    <text evidence="2">The sequence shown here is derived from an EMBL/GenBank/DDBJ whole genome shotgun (WGS) entry which is preliminary data.</text>
</comment>